<sequence>MSFRTPFFPSSSASNQGTACQRENGNDRDANSSSSPWLAMARACAALLLSSAPLVVTHQALAADTAPAATQQRMHIPPAAHLQFDAKGKISGFSYSASAQLHWQHDGHSYRAEQSIKAPLMGTRSQISSGRIQAGHLQPLQFTDSARKKRNLRFDPAMGKVTVVASGQTESVPPDAQDRLSVFFQLAARIAADPSLRVKGQRISIWTVASNKQESWVFEVDGQQSLSLPAGTLPSIKLRRLPRKADDQQAEIWLAASTGYLPVRILLQDDGDAVDLQMKRYTPTKAQQ</sequence>
<feature type="region of interest" description="Disordered" evidence="1">
    <location>
        <begin position="1"/>
        <end position="34"/>
    </location>
</feature>
<protein>
    <recommendedName>
        <fullName evidence="4">DUF3108 domain-containing protein</fullName>
    </recommendedName>
</protein>
<dbReference type="InterPro" id="IPR021457">
    <property type="entry name" value="DUF3108"/>
</dbReference>
<gene>
    <name evidence="2" type="ORF">CK621_10515</name>
</gene>
<name>A0A2A2AX38_9BURK</name>
<evidence type="ECO:0000256" key="1">
    <source>
        <dbReference type="SAM" id="MobiDB-lite"/>
    </source>
</evidence>
<dbReference type="AlphaFoldDB" id="A0A2A2AX38"/>
<dbReference type="Pfam" id="PF11306">
    <property type="entry name" value="DUF3108"/>
    <property type="match status" value="1"/>
</dbReference>
<accession>A0A2A2AX38</accession>
<comment type="caution">
    <text evidence="2">The sequence shown here is derived from an EMBL/GenBank/DDBJ whole genome shotgun (WGS) entry which is preliminary data.</text>
</comment>
<dbReference type="RefSeq" id="WP_095552364.1">
    <property type="nucleotide sequence ID" value="NZ_NSJE01000017.1"/>
</dbReference>
<dbReference type="EMBL" id="NSJE01000017">
    <property type="protein sequence ID" value="PAT42219.1"/>
    <property type="molecule type" value="Genomic_DNA"/>
</dbReference>
<organism evidence="2 3">
    <name type="scientific">Vandammella animalimorsus</name>
    <dbReference type="NCBI Taxonomy" id="2029117"/>
    <lineage>
        <taxon>Bacteria</taxon>
        <taxon>Pseudomonadati</taxon>
        <taxon>Pseudomonadota</taxon>
        <taxon>Betaproteobacteria</taxon>
        <taxon>Burkholderiales</taxon>
        <taxon>Comamonadaceae</taxon>
        <taxon>Vandammella</taxon>
    </lineage>
</organism>
<proteinExistence type="predicted"/>
<evidence type="ECO:0000313" key="2">
    <source>
        <dbReference type="EMBL" id="PAT42219.1"/>
    </source>
</evidence>
<evidence type="ECO:0000313" key="3">
    <source>
        <dbReference type="Proteomes" id="UP000218439"/>
    </source>
</evidence>
<evidence type="ECO:0008006" key="4">
    <source>
        <dbReference type="Google" id="ProtNLM"/>
    </source>
</evidence>
<feature type="compositionally biased region" description="Polar residues" evidence="1">
    <location>
        <begin position="8"/>
        <end position="23"/>
    </location>
</feature>
<dbReference type="Proteomes" id="UP000218439">
    <property type="component" value="Unassembled WGS sequence"/>
</dbReference>
<reference evidence="2 3" key="1">
    <citation type="submission" date="2017-08" db="EMBL/GenBank/DDBJ databases">
        <title>WGS of Clinical strains of the CDC Group NO-1 linked to zoonotic infections in humans.</title>
        <authorList>
            <person name="Bernier A.-M."/>
            <person name="Bernard K."/>
        </authorList>
    </citation>
    <scope>NUCLEOTIDE SEQUENCE [LARGE SCALE GENOMIC DNA]</scope>
    <source>
        <strain evidence="2 3">NML120219</strain>
    </source>
</reference>